<dbReference type="AlphaFoldDB" id="A0A8B9W5X1"/>
<keyword evidence="2" id="KW-0416">Keratin</keyword>
<evidence type="ECO:0000313" key="4">
    <source>
        <dbReference type="Proteomes" id="UP000694520"/>
    </source>
</evidence>
<evidence type="ECO:0000256" key="1">
    <source>
        <dbReference type="ARBA" id="ARBA00022737"/>
    </source>
</evidence>
<evidence type="ECO:0000256" key="2">
    <source>
        <dbReference type="ARBA" id="ARBA00022744"/>
    </source>
</evidence>
<dbReference type="Pfam" id="PF11759">
    <property type="entry name" value="KRTAP"/>
    <property type="match status" value="1"/>
</dbReference>
<name>A0A8B9W5X1_BOSMU</name>
<accession>A0A8B9W5X1</accession>
<dbReference type="GO" id="GO:0005882">
    <property type="term" value="C:intermediate filament"/>
    <property type="evidence" value="ECO:0007669"/>
    <property type="project" value="UniProtKB-KW"/>
</dbReference>
<dbReference type="PANTHER" id="PTHR36131">
    <property type="entry name" value="KERATIN-ASSOCIATED PROTEIN 8-1"/>
    <property type="match status" value="1"/>
</dbReference>
<reference evidence="3" key="1">
    <citation type="submission" date="2019-05" db="EMBL/GenBank/DDBJ databases">
        <authorList>
            <person name="Zhang S."/>
            <person name="Liu J."/>
        </authorList>
    </citation>
    <scope>NUCLEOTIDE SEQUENCE [LARGE SCALE GENOMIC DNA]</scope>
</reference>
<sequence length="78" mass="8722">MSCGFFNEGIYPGYYWGSWGYPLGYSAGCGYGSTYSPVGDGFRCGYGSTYSPVGDGFRCGYGGFRPFDYSRYWTFDLY</sequence>
<dbReference type="InterPro" id="IPR039351">
    <property type="entry name" value="KRTAP8-1"/>
</dbReference>
<proteinExistence type="predicted"/>
<dbReference type="PANTHER" id="PTHR36131:SF1">
    <property type="entry name" value="KERATIN-ASSOCIATED PROTEIN 8-1"/>
    <property type="match status" value="1"/>
</dbReference>
<dbReference type="Ensembl" id="ENSBGRT00000000175.1">
    <property type="protein sequence ID" value="ENSBGRP00000000138.1"/>
    <property type="gene ID" value="ENSBGRG00000000108.1"/>
</dbReference>
<reference evidence="3" key="3">
    <citation type="submission" date="2025-09" db="UniProtKB">
        <authorList>
            <consortium name="Ensembl"/>
        </authorList>
    </citation>
    <scope>IDENTIFICATION</scope>
</reference>
<dbReference type="Proteomes" id="UP000694520">
    <property type="component" value="Chromosome 1"/>
</dbReference>
<dbReference type="GeneTree" id="ENSGT00960000187414"/>
<keyword evidence="4" id="KW-1185">Reference proteome</keyword>
<reference evidence="3" key="2">
    <citation type="submission" date="2025-08" db="UniProtKB">
        <authorList>
            <consortium name="Ensembl"/>
        </authorList>
    </citation>
    <scope>IDENTIFICATION</scope>
</reference>
<dbReference type="GO" id="GO:0005829">
    <property type="term" value="C:cytosol"/>
    <property type="evidence" value="ECO:0007669"/>
    <property type="project" value="UniProtKB-ARBA"/>
</dbReference>
<evidence type="ECO:0000313" key="3">
    <source>
        <dbReference type="Ensembl" id="ENSBGRP00000000138.1"/>
    </source>
</evidence>
<organism evidence="3 4">
    <name type="scientific">Bos mutus grunniens</name>
    <name type="common">Wild yak</name>
    <name type="synonym">Bos grunniens</name>
    <dbReference type="NCBI Taxonomy" id="30521"/>
    <lineage>
        <taxon>Eukaryota</taxon>
        <taxon>Metazoa</taxon>
        <taxon>Chordata</taxon>
        <taxon>Craniata</taxon>
        <taxon>Vertebrata</taxon>
        <taxon>Euteleostomi</taxon>
        <taxon>Mammalia</taxon>
        <taxon>Eutheria</taxon>
        <taxon>Laurasiatheria</taxon>
        <taxon>Artiodactyla</taxon>
        <taxon>Ruminantia</taxon>
        <taxon>Pecora</taxon>
        <taxon>Bovidae</taxon>
        <taxon>Bovinae</taxon>
        <taxon>Bos</taxon>
    </lineage>
</organism>
<keyword evidence="1" id="KW-0677">Repeat</keyword>
<protein>
    <recommendedName>
        <fullName evidence="5">Keratin-associated protein 8-1</fullName>
    </recommendedName>
</protein>
<dbReference type="InterPro" id="IPR021743">
    <property type="entry name" value="KRTAP_type8/19/20/21/22"/>
</dbReference>
<evidence type="ECO:0008006" key="5">
    <source>
        <dbReference type="Google" id="ProtNLM"/>
    </source>
</evidence>